<protein>
    <recommendedName>
        <fullName evidence="3">Alpha/beta hydrolase</fullName>
    </recommendedName>
</protein>
<comment type="caution">
    <text evidence="1">The sequence shown here is derived from an EMBL/GenBank/DDBJ whole genome shotgun (WGS) entry which is preliminary data.</text>
</comment>
<reference evidence="1 2" key="1">
    <citation type="submission" date="2017-07" db="EMBL/GenBank/DDBJ databases">
        <title>Leptospira spp. isolated from tropical soils.</title>
        <authorList>
            <person name="Thibeaux R."/>
            <person name="Iraola G."/>
            <person name="Ferres I."/>
            <person name="Bierque E."/>
            <person name="Girault D."/>
            <person name="Soupe-Gilbert M.-E."/>
            <person name="Picardeau M."/>
            <person name="Goarant C."/>
        </authorList>
    </citation>
    <scope>NUCLEOTIDE SEQUENCE [LARGE SCALE GENOMIC DNA]</scope>
    <source>
        <strain evidence="1 2">FH2-C-A2</strain>
    </source>
</reference>
<dbReference type="RefSeq" id="WP_100758306.1">
    <property type="nucleotide sequence ID" value="NZ_NPDT01000001.1"/>
</dbReference>
<dbReference type="Gene3D" id="3.40.50.1820">
    <property type="entry name" value="alpha/beta hydrolase"/>
    <property type="match status" value="1"/>
</dbReference>
<sequence length="418" mass="46204">MPYKPTEPSMNLSKFAVKFAKDSSLGVLTGIRSALVGSFEWTAKSLSEISEIPSVKGTGLGDFLKETRDSLREAGDKTDQGMSKAVEATAKAMHTALLALDDADSVVKKKLFENIPVSSIVGESFAGLVTTSEIQASFRLNGKDVSHEDVLADWKSSGLAKIMICVPGLFCDESLWTKNGETPLSDIMRNIGYYPVFLRFNPGAHISDNGSRLLRLLHAFLDLPELSGKKVDIVSYSQGGLVFRSALYQARQGEFDLSSRIRKAMFISSPDGGSYIEKAGFWLGLGAEVMPVFPLQVIGFIGNQRSDAMKDLSHGIIREEDWKNGSHLSRYAKDLYFGELDAMDAYQAYSLIAEEEGDWSSWIGDGIVEKPSLTLLSEIVYRKKKDPEKRVRLLTGMSHYQIMPSPELRDYFLEVFGS</sequence>
<evidence type="ECO:0000313" key="2">
    <source>
        <dbReference type="Proteomes" id="UP000231912"/>
    </source>
</evidence>
<dbReference type="InterPro" id="IPR029058">
    <property type="entry name" value="AB_hydrolase_fold"/>
</dbReference>
<accession>A0A2M9ZFS9</accession>
<gene>
    <name evidence="1" type="ORF">CH371_04040</name>
</gene>
<proteinExistence type="predicted"/>
<dbReference type="SUPFAM" id="SSF53474">
    <property type="entry name" value="alpha/beta-Hydrolases"/>
    <property type="match status" value="1"/>
</dbReference>
<evidence type="ECO:0000313" key="1">
    <source>
        <dbReference type="EMBL" id="PJZ67236.1"/>
    </source>
</evidence>
<name>A0A2M9ZFS9_9LEPT</name>
<dbReference type="Proteomes" id="UP000231912">
    <property type="component" value="Unassembled WGS sequence"/>
</dbReference>
<evidence type="ECO:0008006" key="3">
    <source>
        <dbReference type="Google" id="ProtNLM"/>
    </source>
</evidence>
<dbReference type="EMBL" id="NPDT01000001">
    <property type="protein sequence ID" value="PJZ67236.1"/>
    <property type="molecule type" value="Genomic_DNA"/>
</dbReference>
<organism evidence="1 2">
    <name type="scientific">Leptospira wolffii</name>
    <dbReference type="NCBI Taxonomy" id="409998"/>
    <lineage>
        <taxon>Bacteria</taxon>
        <taxon>Pseudomonadati</taxon>
        <taxon>Spirochaetota</taxon>
        <taxon>Spirochaetia</taxon>
        <taxon>Leptospirales</taxon>
        <taxon>Leptospiraceae</taxon>
        <taxon>Leptospira</taxon>
    </lineage>
</organism>
<dbReference type="AlphaFoldDB" id="A0A2M9ZFS9"/>